<evidence type="ECO:0000313" key="2">
    <source>
        <dbReference type="Proteomes" id="UP000286246"/>
    </source>
</evidence>
<proteinExistence type="predicted"/>
<dbReference type="AlphaFoldDB" id="A0A420BGK6"/>
<dbReference type="Proteomes" id="UP000286246">
    <property type="component" value="Unassembled WGS sequence"/>
</dbReference>
<organism evidence="1 2">
    <name type="scientific">Sphingobacterium detergens</name>
    <dbReference type="NCBI Taxonomy" id="1145106"/>
    <lineage>
        <taxon>Bacteria</taxon>
        <taxon>Pseudomonadati</taxon>
        <taxon>Bacteroidota</taxon>
        <taxon>Sphingobacteriia</taxon>
        <taxon>Sphingobacteriales</taxon>
        <taxon>Sphingobacteriaceae</taxon>
        <taxon>Sphingobacterium</taxon>
    </lineage>
</organism>
<evidence type="ECO:0000313" key="1">
    <source>
        <dbReference type="EMBL" id="RKE55843.1"/>
    </source>
</evidence>
<comment type="caution">
    <text evidence="1">The sequence shown here is derived from an EMBL/GenBank/DDBJ whole genome shotgun (WGS) entry which is preliminary data.</text>
</comment>
<protein>
    <submittedName>
        <fullName evidence="1">Uncharacterized protein</fullName>
    </submittedName>
</protein>
<dbReference type="EMBL" id="RAPY01000001">
    <property type="protein sequence ID" value="RKE55843.1"/>
    <property type="molecule type" value="Genomic_DNA"/>
</dbReference>
<accession>A0A420BGK6</accession>
<reference evidence="1 2" key="1">
    <citation type="submission" date="2018-09" db="EMBL/GenBank/DDBJ databases">
        <title>Genomic Encyclopedia of Type Strains, Phase III (KMG-III): the genomes of soil and plant-associated and newly described type strains.</title>
        <authorList>
            <person name="Whitman W."/>
        </authorList>
    </citation>
    <scope>NUCLEOTIDE SEQUENCE [LARGE SCALE GENOMIC DNA]</scope>
    <source>
        <strain evidence="1 2">CECT 7938</strain>
    </source>
</reference>
<sequence>MIDSLIIGVLEIKSDQLNEKDRPYRKSYTKTSDIWRE</sequence>
<keyword evidence="2" id="KW-1185">Reference proteome</keyword>
<name>A0A420BGK6_SPHD1</name>
<gene>
    <name evidence="1" type="ORF">DFQ12_0682</name>
</gene>